<evidence type="ECO:0000313" key="3">
    <source>
        <dbReference type="EMBL" id="KAK3230710.1"/>
    </source>
</evidence>
<gene>
    <name evidence="3" type="ORF">Dsin_002591</name>
</gene>
<dbReference type="Pfam" id="PF24925">
    <property type="entry name" value="DUF7746"/>
    <property type="match status" value="1"/>
</dbReference>
<dbReference type="Pfam" id="PF24496">
    <property type="entry name" value="DUF7588"/>
    <property type="match status" value="1"/>
</dbReference>
<organism evidence="3 4">
    <name type="scientific">Dipteronia sinensis</name>
    <dbReference type="NCBI Taxonomy" id="43782"/>
    <lineage>
        <taxon>Eukaryota</taxon>
        <taxon>Viridiplantae</taxon>
        <taxon>Streptophyta</taxon>
        <taxon>Embryophyta</taxon>
        <taxon>Tracheophyta</taxon>
        <taxon>Spermatophyta</taxon>
        <taxon>Magnoliopsida</taxon>
        <taxon>eudicotyledons</taxon>
        <taxon>Gunneridae</taxon>
        <taxon>Pentapetalae</taxon>
        <taxon>rosids</taxon>
        <taxon>malvids</taxon>
        <taxon>Sapindales</taxon>
        <taxon>Sapindaceae</taxon>
        <taxon>Hippocastanoideae</taxon>
        <taxon>Acereae</taxon>
        <taxon>Dipteronia</taxon>
    </lineage>
</organism>
<dbReference type="EMBL" id="JANJYJ010000001">
    <property type="protein sequence ID" value="KAK3230710.1"/>
    <property type="molecule type" value="Genomic_DNA"/>
</dbReference>
<dbReference type="InterPro" id="IPR056648">
    <property type="entry name" value="DUF7746"/>
</dbReference>
<proteinExistence type="predicted"/>
<dbReference type="Proteomes" id="UP001281410">
    <property type="component" value="Unassembled WGS sequence"/>
</dbReference>
<evidence type="ECO:0000259" key="1">
    <source>
        <dbReference type="Pfam" id="PF24496"/>
    </source>
</evidence>
<feature type="domain" description="DUF7588" evidence="1">
    <location>
        <begin position="289"/>
        <end position="342"/>
    </location>
</feature>
<name>A0AAE0ELD5_9ROSI</name>
<sequence length="692" mass="79089">MAETTLTYGPIYFQCYPNFTIALNTDEHKEKCLVIDIQTHNYKFIERSSPYKLVYRVHYRVLTSGLIPSFIPPTIPAGQTICFSASPSVNGMVPALVKWENIAFPDEWIKEKVDQPSYQPLSRNLHDCITDHDGTLKISCRRDHSLRLPSISNPPSENSFQTARHSLSSLSREHIANQISSLILKDKGKTPYVPIPHDQYHYKPESSDTEDQGNLIHRRRRKPSINIDVPTHVTNILKTPNQTAHPIHKYDEPTSPTPSQALTDSVPSGPTIRTIDIIDYEINSHLLAEYHAPNNKDLRQKYETNYSPKKRHQFHEIWLSTITKLNQDIPFFEWYSNQKSLEEQCLVLNQNRNRTYKTKHGDLIQLHPPPRNFDIDIFNEDTDPVASTTTSCSLFVIMDTDLSSNIASSSAQVGAVIKQNNYTNIFLNTRGEQLDKIELNMTTSSSIHKSSKSDNPQVFIPDSPTHIPITPSQKIDPSSSNILLFPDPTGIEKCFDHFLNEEELLKSLEERLKNLPKPEIHTIDDMVYLSETEIDNIEQMINKISTTDKVDSYNHNRYYHNTKPYYPRPTPPDLQYEETVPYRAYTGNACYQFNIDGLSEYQTMTVLRQMHTIGYIYIKKQNMTHADAVTSLATGFEGQLFGWWTHTMNPAARETIIHHTKEIITTIPSSSITTSATTTTSQPDGVDVLCYT</sequence>
<keyword evidence="4" id="KW-1185">Reference proteome</keyword>
<evidence type="ECO:0000259" key="2">
    <source>
        <dbReference type="Pfam" id="PF24925"/>
    </source>
</evidence>
<evidence type="ECO:0000313" key="4">
    <source>
        <dbReference type="Proteomes" id="UP001281410"/>
    </source>
</evidence>
<dbReference type="InterPro" id="IPR056010">
    <property type="entry name" value="DUF7588"/>
</dbReference>
<dbReference type="AlphaFoldDB" id="A0AAE0ELD5"/>
<reference evidence="3" key="1">
    <citation type="journal article" date="2023" name="Plant J.">
        <title>Genome sequences and population genomics provide insights into the demographic history, inbreeding, and mutation load of two 'living fossil' tree species of Dipteronia.</title>
        <authorList>
            <person name="Feng Y."/>
            <person name="Comes H.P."/>
            <person name="Chen J."/>
            <person name="Zhu S."/>
            <person name="Lu R."/>
            <person name="Zhang X."/>
            <person name="Li P."/>
            <person name="Qiu J."/>
            <person name="Olsen K.M."/>
            <person name="Qiu Y."/>
        </authorList>
    </citation>
    <scope>NUCLEOTIDE SEQUENCE</scope>
    <source>
        <strain evidence="3">NBL</strain>
    </source>
</reference>
<feature type="domain" description="DUF7746" evidence="2">
    <location>
        <begin position="585"/>
        <end position="662"/>
    </location>
</feature>
<accession>A0AAE0ELD5</accession>
<comment type="caution">
    <text evidence="3">The sequence shown here is derived from an EMBL/GenBank/DDBJ whole genome shotgun (WGS) entry which is preliminary data.</text>
</comment>
<protein>
    <submittedName>
        <fullName evidence="3">Uncharacterized protein</fullName>
    </submittedName>
</protein>